<feature type="transmembrane region" description="Helical" evidence="5">
    <location>
        <begin position="146"/>
        <end position="167"/>
    </location>
</feature>
<name>A0A094PXL1_9ZZZZ</name>
<dbReference type="SUPFAM" id="SSF81296">
    <property type="entry name" value="E set domains"/>
    <property type="match status" value="1"/>
</dbReference>
<keyword evidence="5" id="KW-0812">Transmembrane</keyword>
<dbReference type="GO" id="GO:0030313">
    <property type="term" value="C:cell envelope"/>
    <property type="evidence" value="ECO:0007669"/>
    <property type="project" value="UniProtKB-SubCell"/>
</dbReference>
<dbReference type="GO" id="GO:0005886">
    <property type="term" value="C:plasma membrane"/>
    <property type="evidence" value="ECO:0007669"/>
    <property type="project" value="TreeGrafter"/>
</dbReference>
<keyword evidence="2" id="KW-0479">Metal-binding</keyword>
<dbReference type="EMBL" id="JNSL01000082">
    <property type="protein sequence ID" value="KGA16520.1"/>
    <property type="molecule type" value="Genomic_DNA"/>
</dbReference>
<dbReference type="InterPro" id="IPR007348">
    <property type="entry name" value="CopC_dom"/>
</dbReference>
<evidence type="ECO:0000256" key="5">
    <source>
        <dbReference type="SAM" id="Phobius"/>
    </source>
</evidence>
<dbReference type="InterPro" id="IPR014756">
    <property type="entry name" value="Ig_E-set"/>
</dbReference>
<comment type="subcellular location">
    <subcellularLocation>
        <location evidence="1">Cell envelope</location>
    </subcellularLocation>
</comment>
<protein>
    <recommendedName>
        <fullName evidence="6">CopC domain-containing protein</fullName>
    </recommendedName>
</protein>
<dbReference type="InterPro" id="IPR014755">
    <property type="entry name" value="Cu-Rt/internalin_Ig-like"/>
</dbReference>
<reference evidence="7" key="1">
    <citation type="submission" date="2014-06" db="EMBL/GenBank/DDBJ databases">
        <title>Key roles for freshwater Actinobacteria revealed by deep metagenomic sequencing.</title>
        <authorList>
            <person name="Ghai R."/>
            <person name="Mizuno C.M."/>
            <person name="Picazo A."/>
            <person name="Camacho A."/>
            <person name="Rodriguez-Valera F."/>
        </authorList>
    </citation>
    <scope>NUCLEOTIDE SEQUENCE</scope>
</reference>
<dbReference type="Gene3D" id="2.60.40.1220">
    <property type="match status" value="1"/>
</dbReference>
<evidence type="ECO:0000256" key="3">
    <source>
        <dbReference type="ARBA" id="ARBA00022729"/>
    </source>
</evidence>
<keyword evidence="5" id="KW-1133">Transmembrane helix</keyword>
<evidence type="ECO:0000256" key="2">
    <source>
        <dbReference type="ARBA" id="ARBA00022723"/>
    </source>
</evidence>
<proteinExistence type="predicted"/>
<feature type="domain" description="CopC" evidence="6">
    <location>
        <begin position="25"/>
        <end position="120"/>
    </location>
</feature>
<dbReference type="GO" id="GO:0042597">
    <property type="term" value="C:periplasmic space"/>
    <property type="evidence" value="ECO:0007669"/>
    <property type="project" value="InterPro"/>
</dbReference>
<gene>
    <name evidence="7" type="ORF">GM51_12325</name>
</gene>
<organism evidence="7">
    <name type="scientific">freshwater metagenome</name>
    <dbReference type="NCBI Taxonomy" id="449393"/>
    <lineage>
        <taxon>unclassified sequences</taxon>
        <taxon>metagenomes</taxon>
        <taxon>ecological metagenomes</taxon>
    </lineage>
</organism>
<dbReference type="PANTHER" id="PTHR34820">
    <property type="entry name" value="INNER MEMBRANE PROTEIN YEBZ"/>
    <property type="match status" value="1"/>
</dbReference>
<sequence length="173" mass="17924">MKISKLLLAAGVLALSLVALPASAHTVLISADPAVDSTVVDLPPAISLTFADELVVLGDSNSISVTDETGTELTSGKPEVSGAVLSINLETSDVTGLIKVEYRAVAADGHVIKGDYQFTVSPIITSETATRTAEESAPLTQSENQISIYLIIGAAIVVGGGLSLFFIRKRQSK</sequence>
<dbReference type="GO" id="GO:0005507">
    <property type="term" value="F:copper ion binding"/>
    <property type="evidence" value="ECO:0007669"/>
    <property type="project" value="InterPro"/>
</dbReference>
<evidence type="ECO:0000259" key="6">
    <source>
        <dbReference type="Pfam" id="PF04234"/>
    </source>
</evidence>
<dbReference type="PANTHER" id="PTHR34820:SF4">
    <property type="entry name" value="INNER MEMBRANE PROTEIN YEBZ"/>
    <property type="match status" value="1"/>
</dbReference>
<comment type="caution">
    <text evidence="7">The sequence shown here is derived from an EMBL/GenBank/DDBJ whole genome shotgun (WGS) entry which is preliminary data.</text>
</comment>
<dbReference type="AlphaFoldDB" id="A0A094PXL1"/>
<keyword evidence="5" id="KW-0472">Membrane</keyword>
<evidence type="ECO:0000256" key="1">
    <source>
        <dbReference type="ARBA" id="ARBA00004196"/>
    </source>
</evidence>
<keyword evidence="3" id="KW-0732">Signal</keyword>
<evidence type="ECO:0000313" key="7">
    <source>
        <dbReference type="EMBL" id="KGA16520.1"/>
    </source>
</evidence>
<keyword evidence="4" id="KW-0186">Copper</keyword>
<accession>A0A094PXL1</accession>
<dbReference type="GO" id="GO:0046688">
    <property type="term" value="P:response to copper ion"/>
    <property type="evidence" value="ECO:0007669"/>
    <property type="project" value="InterPro"/>
</dbReference>
<dbReference type="GO" id="GO:0006825">
    <property type="term" value="P:copper ion transport"/>
    <property type="evidence" value="ECO:0007669"/>
    <property type="project" value="InterPro"/>
</dbReference>
<dbReference type="InterPro" id="IPR032694">
    <property type="entry name" value="CopC/D"/>
</dbReference>
<dbReference type="Pfam" id="PF04234">
    <property type="entry name" value="CopC"/>
    <property type="match status" value="1"/>
</dbReference>
<evidence type="ECO:0000256" key="4">
    <source>
        <dbReference type="ARBA" id="ARBA00023008"/>
    </source>
</evidence>